<dbReference type="CDD" id="cd02869">
    <property type="entry name" value="PseudoU_synth_RluA_like"/>
    <property type="match status" value="1"/>
</dbReference>
<dbReference type="RefSeq" id="WP_092461067.1">
    <property type="nucleotide sequence ID" value="NZ_BJEE01000002.1"/>
</dbReference>
<evidence type="ECO:0000313" key="7">
    <source>
        <dbReference type="Proteomes" id="UP000199268"/>
    </source>
</evidence>
<dbReference type="NCBIfam" id="TIGR00005">
    <property type="entry name" value="rluA_subfam"/>
    <property type="match status" value="1"/>
</dbReference>
<keyword evidence="7" id="KW-1185">Reference proteome</keyword>
<dbReference type="GO" id="GO:0000455">
    <property type="term" value="P:enzyme-directed rRNA pseudouridine synthesis"/>
    <property type="evidence" value="ECO:0007669"/>
    <property type="project" value="TreeGrafter"/>
</dbReference>
<dbReference type="PANTHER" id="PTHR21600">
    <property type="entry name" value="MITOCHONDRIAL RNA PSEUDOURIDINE SYNTHASE"/>
    <property type="match status" value="1"/>
</dbReference>
<dbReference type="InterPro" id="IPR020103">
    <property type="entry name" value="PsdUridine_synth_cat_dom_sf"/>
</dbReference>
<dbReference type="InterPro" id="IPR006225">
    <property type="entry name" value="PsdUridine_synth_RluC/D"/>
</dbReference>
<protein>
    <recommendedName>
        <fullName evidence="4">Pseudouridine synthase</fullName>
        <ecNumber evidence="4">5.4.99.-</ecNumber>
    </recommendedName>
</protein>
<evidence type="ECO:0000256" key="2">
    <source>
        <dbReference type="ARBA" id="ARBA00010876"/>
    </source>
</evidence>
<feature type="active site" evidence="3">
    <location>
        <position position="135"/>
    </location>
</feature>
<dbReference type="EMBL" id="FMAO01000001">
    <property type="protein sequence ID" value="SCB71710.1"/>
    <property type="molecule type" value="Genomic_DNA"/>
</dbReference>
<reference evidence="7" key="1">
    <citation type="submission" date="2016-08" db="EMBL/GenBank/DDBJ databases">
        <authorList>
            <person name="Varghese N."/>
            <person name="Submissions Spin"/>
        </authorList>
    </citation>
    <scope>NUCLEOTIDE SEQUENCE [LARGE SCALE GENOMIC DNA]</scope>
    <source>
        <strain evidence="7">R-53094</strain>
    </source>
</reference>
<dbReference type="OrthoDB" id="9807829at2"/>
<keyword evidence="4" id="KW-0413">Isomerase</keyword>
<evidence type="ECO:0000256" key="1">
    <source>
        <dbReference type="ARBA" id="ARBA00000073"/>
    </source>
</evidence>
<organism evidence="6 7">
    <name type="scientific">Weissella bombi</name>
    <dbReference type="NCBI Taxonomy" id="1505725"/>
    <lineage>
        <taxon>Bacteria</taxon>
        <taxon>Bacillati</taxon>
        <taxon>Bacillota</taxon>
        <taxon>Bacilli</taxon>
        <taxon>Lactobacillales</taxon>
        <taxon>Lactobacillaceae</taxon>
        <taxon>Weissella</taxon>
    </lineage>
</organism>
<comment type="catalytic activity">
    <reaction evidence="1 4">
        <text>a uridine in RNA = a pseudouridine in RNA</text>
        <dbReference type="Rhea" id="RHEA:48348"/>
        <dbReference type="Rhea" id="RHEA-COMP:12068"/>
        <dbReference type="Rhea" id="RHEA-COMP:12069"/>
        <dbReference type="ChEBI" id="CHEBI:65314"/>
        <dbReference type="ChEBI" id="CHEBI:65315"/>
    </reaction>
</comment>
<evidence type="ECO:0000259" key="5">
    <source>
        <dbReference type="Pfam" id="PF00849"/>
    </source>
</evidence>
<dbReference type="Proteomes" id="UP000199268">
    <property type="component" value="Unassembled WGS sequence"/>
</dbReference>
<evidence type="ECO:0000256" key="4">
    <source>
        <dbReference type="RuleBase" id="RU362028"/>
    </source>
</evidence>
<gene>
    <name evidence="6" type="ORF">GA0061074_10114</name>
</gene>
<accession>A0A1C3YNQ1</accession>
<dbReference type="GO" id="GO:0140098">
    <property type="term" value="F:catalytic activity, acting on RNA"/>
    <property type="evidence" value="ECO:0007669"/>
    <property type="project" value="UniProtKB-ARBA"/>
</dbReference>
<dbReference type="InterPro" id="IPR006145">
    <property type="entry name" value="PsdUridine_synth_RsuA/RluA"/>
</dbReference>
<comment type="function">
    <text evidence="4">Responsible for synthesis of pseudouridine from uracil.</text>
</comment>
<dbReference type="AlphaFoldDB" id="A0A1C3YNQ1"/>
<dbReference type="SUPFAM" id="SSF55120">
    <property type="entry name" value="Pseudouridine synthase"/>
    <property type="match status" value="1"/>
</dbReference>
<sequence>MAHFSWQNQSDETLRIKNFLAKRGVSHRMFSIIKRGGGQVLLNQKPVRTLDDVHPGDLVEVSMPPEESNAVVAASDLPITILYEDENWLLVDKEAGMTSVPGKADRETTMVNRVKGYLISEGAQDLVPHVVTRLDRFTSGVALLAKHRFAHGLLDKQLQTHAVDKRYYAIVDGVLSDDHGFIDAPIGRMDNDFIRREVREDGRSSQTEYWVIKRMANQTLVQVQLHTGRTHQIRVHFNYIGHPLIGDEIYGGPMDRGISRQALHAFWLEFYDPFVQMKRNVKSPIPEDLKTVLSNDMTEEEINKL</sequence>
<name>A0A1C3YNQ1_9LACO</name>
<dbReference type="EC" id="5.4.99.-" evidence="4"/>
<dbReference type="InterPro" id="IPR050188">
    <property type="entry name" value="RluA_PseudoU_synthase"/>
</dbReference>
<evidence type="ECO:0000256" key="3">
    <source>
        <dbReference type="PIRSR" id="PIRSR606225-1"/>
    </source>
</evidence>
<dbReference type="GO" id="GO:0003723">
    <property type="term" value="F:RNA binding"/>
    <property type="evidence" value="ECO:0007669"/>
    <property type="project" value="InterPro"/>
</dbReference>
<comment type="similarity">
    <text evidence="2 4">Belongs to the pseudouridine synthase RluA family.</text>
</comment>
<evidence type="ECO:0000313" key="6">
    <source>
        <dbReference type="EMBL" id="SCB71710.1"/>
    </source>
</evidence>
<proteinExistence type="inferred from homology"/>
<dbReference type="GO" id="GO:0009982">
    <property type="term" value="F:pseudouridine synthase activity"/>
    <property type="evidence" value="ECO:0007669"/>
    <property type="project" value="InterPro"/>
</dbReference>
<dbReference type="PANTHER" id="PTHR21600:SF35">
    <property type="entry name" value="PSEUDOURIDINE SYNTHASE"/>
    <property type="match status" value="1"/>
</dbReference>
<dbReference type="Pfam" id="PF00849">
    <property type="entry name" value="PseudoU_synth_2"/>
    <property type="match status" value="1"/>
</dbReference>
<feature type="domain" description="Pseudouridine synthase RsuA/RluA-like" evidence="5">
    <location>
        <begin position="87"/>
        <end position="238"/>
    </location>
</feature>
<dbReference type="STRING" id="1505725.GA0061074_10114"/>
<dbReference type="Gene3D" id="3.30.2350.10">
    <property type="entry name" value="Pseudouridine synthase"/>
    <property type="match status" value="1"/>
</dbReference>